<protein>
    <submittedName>
        <fullName evidence="1">Uncharacterized protein</fullName>
    </submittedName>
</protein>
<gene>
    <name evidence="1" type="ORF">UU34_C0001G0054</name>
</gene>
<proteinExistence type="predicted"/>
<accession>A0A0G0XK46</accession>
<dbReference type="EMBL" id="LCAG01000001">
    <property type="protein sequence ID" value="KKR88057.1"/>
    <property type="molecule type" value="Genomic_DNA"/>
</dbReference>
<name>A0A0G0XK46_9BACT</name>
<comment type="caution">
    <text evidence="1">The sequence shown here is derived from an EMBL/GenBank/DDBJ whole genome shotgun (WGS) entry which is preliminary data.</text>
</comment>
<evidence type="ECO:0000313" key="1">
    <source>
        <dbReference type="EMBL" id="KKR88057.1"/>
    </source>
</evidence>
<dbReference type="AlphaFoldDB" id="A0A0G0XK46"/>
<sequence>MIESTIRHTGVEREEDNKKIFELKSTRFEVGIGDPTTGEYPHFPVPMNKGEERMIDNLSFTVEEVSPKTRTVKIGISQVGQGRNGLCLEQVRKEGDVLLIGSVAEIVLRKFRLDGRPVFRFSVAKDIRVHSRDRMGYRQAS</sequence>
<evidence type="ECO:0000313" key="2">
    <source>
        <dbReference type="Proteomes" id="UP000034854"/>
    </source>
</evidence>
<dbReference type="Proteomes" id="UP000034854">
    <property type="component" value="Unassembled WGS sequence"/>
</dbReference>
<reference evidence="1 2" key="1">
    <citation type="journal article" date="2015" name="Nature">
        <title>rRNA introns, odd ribosomes, and small enigmatic genomes across a large radiation of phyla.</title>
        <authorList>
            <person name="Brown C.T."/>
            <person name="Hug L.A."/>
            <person name="Thomas B.C."/>
            <person name="Sharon I."/>
            <person name="Castelle C.J."/>
            <person name="Singh A."/>
            <person name="Wilkins M.J."/>
            <person name="Williams K.H."/>
            <person name="Banfield J.F."/>
        </authorList>
    </citation>
    <scope>NUCLEOTIDE SEQUENCE [LARGE SCALE GENOMIC DNA]</scope>
</reference>
<organism evidence="1 2">
    <name type="scientific">Candidatus Curtissbacteria bacterium GW2011_GWA1_41_11</name>
    <dbReference type="NCBI Taxonomy" id="1618409"/>
    <lineage>
        <taxon>Bacteria</taxon>
        <taxon>Candidatus Curtissiibacteriota</taxon>
    </lineage>
</organism>